<dbReference type="GO" id="GO:0000155">
    <property type="term" value="F:phosphorelay sensor kinase activity"/>
    <property type="evidence" value="ECO:0007669"/>
    <property type="project" value="InterPro"/>
</dbReference>
<dbReference type="PANTHER" id="PTHR43065">
    <property type="entry name" value="SENSOR HISTIDINE KINASE"/>
    <property type="match status" value="1"/>
</dbReference>
<keyword evidence="4" id="KW-0808">Transferase</keyword>
<dbReference type="InterPro" id="IPR035965">
    <property type="entry name" value="PAS-like_dom_sf"/>
</dbReference>
<keyword evidence="3" id="KW-0597">Phosphoprotein</keyword>
<dbReference type="SUPFAM" id="SSF55785">
    <property type="entry name" value="PYP-like sensor domain (PAS domain)"/>
    <property type="match status" value="2"/>
</dbReference>
<dbReference type="InterPro" id="IPR004358">
    <property type="entry name" value="Sig_transdc_His_kin-like_C"/>
</dbReference>
<dbReference type="GO" id="GO:0005524">
    <property type="term" value="F:ATP binding"/>
    <property type="evidence" value="ECO:0007669"/>
    <property type="project" value="UniProtKB-KW"/>
</dbReference>
<dbReference type="NCBIfam" id="TIGR00229">
    <property type="entry name" value="sensory_box"/>
    <property type="match status" value="2"/>
</dbReference>
<proteinExistence type="predicted"/>
<evidence type="ECO:0000313" key="13">
    <source>
        <dbReference type="EMBL" id="TQV73676.1"/>
    </source>
</evidence>
<reference evidence="13 14" key="1">
    <citation type="submission" date="2019-06" db="EMBL/GenBank/DDBJ databases">
        <title>Draft genome of Aliikangiella marina GYP-15.</title>
        <authorList>
            <person name="Wang G."/>
        </authorList>
    </citation>
    <scope>NUCLEOTIDE SEQUENCE [LARGE SCALE GENOMIC DNA]</scope>
    <source>
        <strain evidence="13 14">GYP-15</strain>
    </source>
</reference>
<dbReference type="SMART" id="SM00387">
    <property type="entry name" value="HATPase_c"/>
    <property type="match status" value="1"/>
</dbReference>
<dbReference type="EC" id="2.7.13.3" evidence="2"/>
<dbReference type="InterPro" id="IPR005467">
    <property type="entry name" value="His_kinase_dom"/>
</dbReference>
<evidence type="ECO:0000256" key="9">
    <source>
        <dbReference type="SAM" id="Coils"/>
    </source>
</evidence>
<dbReference type="SMART" id="SM00091">
    <property type="entry name" value="PAS"/>
    <property type="match status" value="2"/>
</dbReference>
<dbReference type="GO" id="GO:0006355">
    <property type="term" value="P:regulation of DNA-templated transcription"/>
    <property type="evidence" value="ECO:0007669"/>
    <property type="project" value="InterPro"/>
</dbReference>
<keyword evidence="10" id="KW-0472">Membrane</keyword>
<name>A0A545T8Y0_9GAMM</name>
<evidence type="ECO:0000256" key="6">
    <source>
        <dbReference type="ARBA" id="ARBA00022777"/>
    </source>
</evidence>
<evidence type="ECO:0000256" key="5">
    <source>
        <dbReference type="ARBA" id="ARBA00022741"/>
    </source>
</evidence>
<evidence type="ECO:0000256" key="10">
    <source>
        <dbReference type="SAM" id="Phobius"/>
    </source>
</evidence>
<keyword evidence="5" id="KW-0547">Nucleotide-binding</keyword>
<dbReference type="Pfam" id="PF00512">
    <property type="entry name" value="HisKA"/>
    <property type="match status" value="1"/>
</dbReference>
<accession>A0A545T8Y0</accession>
<dbReference type="RefSeq" id="WP_142942384.1">
    <property type="nucleotide sequence ID" value="NZ_VIKR01000003.1"/>
</dbReference>
<dbReference type="InterPro" id="IPR036890">
    <property type="entry name" value="HATPase_C_sf"/>
</dbReference>
<feature type="domain" description="Histidine kinase" evidence="11">
    <location>
        <begin position="388"/>
        <end position="634"/>
    </location>
</feature>
<keyword evidence="6" id="KW-0418">Kinase</keyword>
<dbReference type="PANTHER" id="PTHR43065:SF42">
    <property type="entry name" value="TWO-COMPONENT SENSOR PPRA"/>
    <property type="match status" value="1"/>
</dbReference>
<dbReference type="Pfam" id="PF00989">
    <property type="entry name" value="PAS"/>
    <property type="match status" value="1"/>
</dbReference>
<sequence>MESQNKRLKKPFQFARYWTIRGFTASLLVIAALLPVISALSINFWLDGEYNWREAALELGVACLTLALIAYPAFHLLNWESVQAQRWDETQQDFRLLIDQVVDMVFLVALDGRIVEVNQRACESLGYTKEELKSLSVLDLDIDCYLHRHPKLVKTMQNGGNVIYETHYRCKGGKRMPVECRARMANWLEEPHYIEFISDITLRRDFEKEIDKSKEALEKTRNLLEMRIAEHSSEIKKQKQSREMAERYADSMQNYLEKLIDSMPSGIIAVDEKYRVMQWNIEAEKMTNIEAKMAIGEKLSKLFPALDLEIQNAAAKQDLLGQNLNFRFKTKIHHQRRTLDVMIYPIFTLREEEQGVVIRIDDITDQLKIDETLVQTEKMLSLGGLAAGMAHEINNPLGAIMQSTQNIKRRLSSELPRNLQVADQTGVEFNSLAAYLDKQRINEFLDGILTSGERAAHIVGDMLSFARPANQASSEISIQDALDTAVRLSAKDYNQKKKFDFRKIEIRKTFSPDIGRVSAQKNQLEQVFLNLLINAAQALASVEREGFFPLIELIVRREGQRACIEVIDNGPGMDEQTRKRVFEPFFTTKDEKTGTGLGLSVSYFIICEQLGGQMTVESQLGKGCRFTILLPLLHESIDTTSHDEQIELPL</sequence>
<dbReference type="InterPro" id="IPR013767">
    <property type="entry name" value="PAS_fold"/>
</dbReference>
<evidence type="ECO:0000256" key="4">
    <source>
        <dbReference type="ARBA" id="ARBA00022679"/>
    </source>
</evidence>
<dbReference type="PRINTS" id="PR00344">
    <property type="entry name" value="BCTRLSENSOR"/>
</dbReference>
<feature type="domain" description="PAS" evidence="12">
    <location>
        <begin position="90"/>
        <end position="132"/>
    </location>
</feature>
<dbReference type="Pfam" id="PF13426">
    <property type="entry name" value="PAS_9"/>
    <property type="match status" value="1"/>
</dbReference>
<keyword evidence="9" id="KW-0175">Coiled coil</keyword>
<dbReference type="SMART" id="SM00388">
    <property type="entry name" value="HisKA"/>
    <property type="match status" value="1"/>
</dbReference>
<evidence type="ECO:0000259" key="11">
    <source>
        <dbReference type="PROSITE" id="PS50109"/>
    </source>
</evidence>
<keyword evidence="10" id="KW-1133">Transmembrane helix</keyword>
<dbReference type="PROSITE" id="PS50112">
    <property type="entry name" value="PAS"/>
    <property type="match status" value="2"/>
</dbReference>
<gene>
    <name evidence="13" type="ORF">FLL45_12445</name>
</gene>
<protein>
    <recommendedName>
        <fullName evidence="2">histidine kinase</fullName>
        <ecNumber evidence="2">2.7.13.3</ecNumber>
    </recommendedName>
</protein>
<dbReference type="Gene3D" id="1.10.287.130">
    <property type="match status" value="1"/>
</dbReference>
<dbReference type="Gene3D" id="3.30.565.10">
    <property type="entry name" value="Histidine kinase-like ATPase, C-terminal domain"/>
    <property type="match status" value="1"/>
</dbReference>
<dbReference type="OrthoDB" id="1931120at2"/>
<dbReference type="SUPFAM" id="SSF47384">
    <property type="entry name" value="Homodimeric domain of signal transducing histidine kinase"/>
    <property type="match status" value="1"/>
</dbReference>
<dbReference type="Pfam" id="PF02518">
    <property type="entry name" value="HATPase_c"/>
    <property type="match status" value="1"/>
</dbReference>
<feature type="domain" description="PAS" evidence="12">
    <location>
        <begin position="252"/>
        <end position="299"/>
    </location>
</feature>
<dbReference type="AlphaFoldDB" id="A0A545T8Y0"/>
<evidence type="ECO:0000313" key="14">
    <source>
        <dbReference type="Proteomes" id="UP000317839"/>
    </source>
</evidence>
<evidence type="ECO:0000256" key="1">
    <source>
        <dbReference type="ARBA" id="ARBA00000085"/>
    </source>
</evidence>
<dbReference type="CDD" id="cd00130">
    <property type="entry name" value="PAS"/>
    <property type="match status" value="2"/>
</dbReference>
<dbReference type="InterPro" id="IPR036097">
    <property type="entry name" value="HisK_dim/P_sf"/>
</dbReference>
<dbReference type="PROSITE" id="PS50109">
    <property type="entry name" value="HIS_KIN"/>
    <property type="match status" value="1"/>
</dbReference>
<dbReference type="InterPro" id="IPR003661">
    <property type="entry name" value="HisK_dim/P_dom"/>
</dbReference>
<comment type="caution">
    <text evidence="13">The sequence shown here is derived from an EMBL/GenBank/DDBJ whole genome shotgun (WGS) entry which is preliminary data.</text>
</comment>
<organism evidence="13 14">
    <name type="scientific">Aliikangiella marina</name>
    <dbReference type="NCBI Taxonomy" id="1712262"/>
    <lineage>
        <taxon>Bacteria</taxon>
        <taxon>Pseudomonadati</taxon>
        <taxon>Pseudomonadota</taxon>
        <taxon>Gammaproteobacteria</taxon>
        <taxon>Oceanospirillales</taxon>
        <taxon>Pleioneaceae</taxon>
        <taxon>Aliikangiella</taxon>
    </lineage>
</organism>
<comment type="catalytic activity">
    <reaction evidence="1">
        <text>ATP + protein L-histidine = ADP + protein N-phospho-L-histidine.</text>
        <dbReference type="EC" id="2.7.13.3"/>
    </reaction>
</comment>
<dbReference type="Gene3D" id="3.30.450.20">
    <property type="entry name" value="PAS domain"/>
    <property type="match status" value="2"/>
</dbReference>
<dbReference type="InterPro" id="IPR000014">
    <property type="entry name" value="PAS"/>
</dbReference>
<dbReference type="SUPFAM" id="SSF55874">
    <property type="entry name" value="ATPase domain of HSP90 chaperone/DNA topoisomerase II/histidine kinase"/>
    <property type="match status" value="1"/>
</dbReference>
<keyword evidence="14" id="KW-1185">Reference proteome</keyword>
<keyword evidence="10" id="KW-0812">Transmembrane</keyword>
<evidence type="ECO:0000256" key="8">
    <source>
        <dbReference type="ARBA" id="ARBA00023012"/>
    </source>
</evidence>
<evidence type="ECO:0000256" key="3">
    <source>
        <dbReference type="ARBA" id="ARBA00022553"/>
    </source>
</evidence>
<dbReference type="InterPro" id="IPR003594">
    <property type="entry name" value="HATPase_dom"/>
</dbReference>
<keyword evidence="8" id="KW-0902">Two-component regulatory system</keyword>
<evidence type="ECO:0000256" key="7">
    <source>
        <dbReference type="ARBA" id="ARBA00022840"/>
    </source>
</evidence>
<dbReference type="CDD" id="cd00082">
    <property type="entry name" value="HisKA"/>
    <property type="match status" value="1"/>
</dbReference>
<feature type="coiled-coil region" evidence="9">
    <location>
        <begin position="203"/>
        <end position="241"/>
    </location>
</feature>
<dbReference type="Proteomes" id="UP000317839">
    <property type="component" value="Unassembled WGS sequence"/>
</dbReference>
<dbReference type="EMBL" id="VIKR01000003">
    <property type="protein sequence ID" value="TQV73676.1"/>
    <property type="molecule type" value="Genomic_DNA"/>
</dbReference>
<evidence type="ECO:0000259" key="12">
    <source>
        <dbReference type="PROSITE" id="PS50112"/>
    </source>
</evidence>
<feature type="transmembrane region" description="Helical" evidence="10">
    <location>
        <begin position="55"/>
        <end position="77"/>
    </location>
</feature>
<keyword evidence="7" id="KW-0067">ATP-binding</keyword>
<evidence type="ECO:0000256" key="2">
    <source>
        <dbReference type="ARBA" id="ARBA00012438"/>
    </source>
</evidence>